<dbReference type="EMBL" id="SOAU01000001">
    <property type="protein sequence ID" value="TDT18406.1"/>
    <property type="molecule type" value="Genomic_DNA"/>
</dbReference>
<proteinExistence type="predicted"/>
<protein>
    <submittedName>
        <fullName evidence="3">Sigma-B regulation protein RsbU (Phosphoserine phosphatase)</fullName>
    </submittedName>
</protein>
<evidence type="ECO:0000313" key="3">
    <source>
        <dbReference type="EMBL" id="TDT18406.1"/>
    </source>
</evidence>
<reference evidence="3 4" key="1">
    <citation type="submission" date="2019-03" db="EMBL/GenBank/DDBJ databases">
        <title>Sequencing the genomes of 1000 actinobacteria strains.</title>
        <authorList>
            <person name="Klenk H.-P."/>
        </authorList>
    </citation>
    <scope>NUCLEOTIDE SEQUENCE [LARGE SCALE GENOMIC DNA]</scope>
    <source>
        <strain evidence="3 4">DSM 18936</strain>
    </source>
</reference>
<organism evidence="3 4">
    <name type="scientific">Ilumatobacter fluminis</name>
    <dbReference type="NCBI Taxonomy" id="467091"/>
    <lineage>
        <taxon>Bacteria</taxon>
        <taxon>Bacillati</taxon>
        <taxon>Actinomycetota</taxon>
        <taxon>Acidimicrobiia</taxon>
        <taxon>Acidimicrobiales</taxon>
        <taxon>Ilumatobacteraceae</taxon>
        <taxon>Ilumatobacter</taxon>
    </lineage>
</organism>
<dbReference type="RefSeq" id="WP_133870627.1">
    <property type="nucleotide sequence ID" value="NZ_SOAU01000001.1"/>
</dbReference>
<keyword evidence="4" id="KW-1185">Reference proteome</keyword>
<gene>
    <name evidence="3" type="ORF">BDK89_4026</name>
</gene>
<dbReference type="Gene3D" id="3.30.450.20">
    <property type="entry name" value="PAS domain"/>
    <property type="match status" value="1"/>
</dbReference>
<dbReference type="Gene3D" id="3.60.40.10">
    <property type="entry name" value="PPM-type phosphatase domain"/>
    <property type="match status" value="1"/>
</dbReference>
<dbReference type="InterPro" id="IPR035965">
    <property type="entry name" value="PAS-like_dom_sf"/>
</dbReference>
<dbReference type="Proteomes" id="UP000294558">
    <property type="component" value="Unassembled WGS sequence"/>
</dbReference>
<evidence type="ECO:0000256" key="1">
    <source>
        <dbReference type="ARBA" id="ARBA00022801"/>
    </source>
</evidence>
<dbReference type="Pfam" id="PF07228">
    <property type="entry name" value="SpoIIE"/>
    <property type="match status" value="1"/>
</dbReference>
<evidence type="ECO:0000259" key="2">
    <source>
        <dbReference type="SMART" id="SM00331"/>
    </source>
</evidence>
<dbReference type="InterPro" id="IPR052016">
    <property type="entry name" value="Bact_Sigma-Reg"/>
</dbReference>
<dbReference type="PANTHER" id="PTHR43156">
    <property type="entry name" value="STAGE II SPORULATION PROTEIN E-RELATED"/>
    <property type="match status" value="1"/>
</dbReference>
<feature type="domain" description="PPM-type phosphatase" evidence="2">
    <location>
        <begin position="152"/>
        <end position="373"/>
    </location>
</feature>
<dbReference type="GO" id="GO:0016791">
    <property type="term" value="F:phosphatase activity"/>
    <property type="evidence" value="ECO:0007669"/>
    <property type="project" value="TreeGrafter"/>
</dbReference>
<dbReference type="SUPFAM" id="SSF55785">
    <property type="entry name" value="PYP-like sensor domain (PAS domain)"/>
    <property type="match status" value="1"/>
</dbReference>
<sequence>MTTDRPLERLALPLVERQREGVVVQAADGSIIDFNASALRRLKMTADELTGVTSLDPRWEAVDARRRPLAGEDHPAMRALASGRDVVGATMGVRVDDGSYTWLSIDSRLFADGDDTVVVTQFLDVTTEFEQRERMTAALDRLQHHALPTTALHVDWVDAATRYASVTPPLDIGGDFVDVFAVSDDRCGFFIGDVCGHDLDAVATMVIARHTLRVAGLHLQRPARVLAWLHDALTTTPGTAYCSAVFGHVSRREAADGLDVQFVNAGHPAPVVVRADGSVDRPVGHGRLLGMIPEFVTPPIVEVPLSPGDHLVLFTDGLIESRRPRMSDDDLVERLVGSTSLDRTMGAIDELMHEAAAQSLSAQDDIAVLAVGAPRHPPV</sequence>
<accession>A0A4R7I6B1</accession>
<evidence type="ECO:0000313" key="4">
    <source>
        <dbReference type="Proteomes" id="UP000294558"/>
    </source>
</evidence>
<dbReference type="PANTHER" id="PTHR43156:SF2">
    <property type="entry name" value="STAGE II SPORULATION PROTEIN E"/>
    <property type="match status" value="1"/>
</dbReference>
<dbReference type="InterPro" id="IPR036457">
    <property type="entry name" value="PPM-type-like_dom_sf"/>
</dbReference>
<dbReference type="SUPFAM" id="SSF81606">
    <property type="entry name" value="PP2C-like"/>
    <property type="match status" value="1"/>
</dbReference>
<dbReference type="InterPro" id="IPR001932">
    <property type="entry name" value="PPM-type_phosphatase-like_dom"/>
</dbReference>
<dbReference type="OrthoDB" id="5241041at2"/>
<keyword evidence="1" id="KW-0378">Hydrolase</keyword>
<name>A0A4R7I6B1_9ACTN</name>
<comment type="caution">
    <text evidence="3">The sequence shown here is derived from an EMBL/GenBank/DDBJ whole genome shotgun (WGS) entry which is preliminary data.</text>
</comment>
<dbReference type="SMART" id="SM00331">
    <property type="entry name" value="PP2C_SIG"/>
    <property type="match status" value="1"/>
</dbReference>
<dbReference type="AlphaFoldDB" id="A0A4R7I6B1"/>